<proteinExistence type="predicted"/>
<sequence>MIANDSFYTSLHTCMNNNQHGQSNKIQIITTSDINVDQISANDINMDQIVFDAEILAIDMILKQPKLQQQN</sequence>
<organism evidence="1 2">
    <name type="scientific">Dentiscutata erythropus</name>
    <dbReference type="NCBI Taxonomy" id="1348616"/>
    <lineage>
        <taxon>Eukaryota</taxon>
        <taxon>Fungi</taxon>
        <taxon>Fungi incertae sedis</taxon>
        <taxon>Mucoromycota</taxon>
        <taxon>Glomeromycotina</taxon>
        <taxon>Glomeromycetes</taxon>
        <taxon>Diversisporales</taxon>
        <taxon>Gigasporaceae</taxon>
        <taxon>Dentiscutata</taxon>
    </lineage>
</organism>
<name>A0A9N9IR28_9GLOM</name>
<evidence type="ECO:0000313" key="1">
    <source>
        <dbReference type="EMBL" id="CAG8746620.1"/>
    </source>
</evidence>
<protein>
    <submittedName>
        <fullName evidence="1">19628_t:CDS:1</fullName>
    </submittedName>
</protein>
<comment type="caution">
    <text evidence="1">The sequence shown here is derived from an EMBL/GenBank/DDBJ whole genome shotgun (WGS) entry which is preliminary data.</text>
</comment>
<dbReference type="EMBL" id="CAJVPY010014449">
    <property type="protein sequence ID" value="CAG8746620.1"/>
    <property type="molecule type" value="Genomic_DNA"/>
</dbReference>
<gene>
    <name evidence="1" type="ORF">DERYTH_LOCUS16490</name>
</gene>
<feature type="non-terminal residue" evidence="1">
    <location>
        <position position="71"/>
    </location>
</feature>
<keyword evidence="2" id="KW-1185">Reference proteome</keyword>
<accession>A0A9N9IR28</accession>
<dbReference type="Proteomes" id="UP000789405">
    <property type="component" value="Unassembled WGS sequence"/>
</dbReference>
<dbReference type="AlphaFoldDB" id="A0A9N9IR28"/>
<evidence type="ECO:0000313" key="2">
    <source>
        <dbReference type="Proteomes" id="UP000789405"/>
    </source>
</evidence>
<reference evidence="1" key="1">
    <citation type="submission" date="2021-06" db="EMBL/GenBank/DDBJ databases">
        <authorList>
            <person name="Kallberg Y."/>
            <person name="Tangrot J."/>
            <person name="Rosling A."/>
        </authorList>
    </citation>
    <scope>NUCLEOTIDE SEQUENCE</scope>
    <source>
        <strain evidence="1">MA453B</strain>
    </source>
</reference>